<accession>A0ABT7LXV1</accession>
<dbReference type="EMBL" id="JASVEJ010000019">
    <property type="protein sequence ID" value="MDL5056847.1"/>
    <property type="molecule type" value="Genomic_DNA"/>
</dbReference>
<evidence type="ECO:0000259" key="1">
    <source>
        <dbReference type="Pfam" id="PF02806"/>
    </source>
</evidence>
<dbReference type="Pfam" id="PF02806">
    <property type="entry name" value="Alpha-amylase_C"/>
    <property type="match status" value="1"/>
</dbReference>
<name>A0ABT7LXV1_9CYAN</name>
<evidence type="ECO:0000313" key="2">
    <source>
        <dbReference type="EMBL" id="MDL5056847.1"/>
    </source>
</evidence>
<dbReference type="InterPro" id="IPR006048">
    <property type="entry name" value="A-amylase/branching_C"/>
</dbReference>
<dbReference type="RefSeq" id="WP_283362346.1">
    <property type="nucleotide sequence ID" value="NZ_JASVEJ010000019.1"/>
</dbReference>
<keyword evidence="3" id="KW-1185">Reference proteome</keyword>
<dbReference type="Proteomes" id="UP001230986">
    <property type="component" value="Unassembled WGS sequence"/>
</dbReference>
<dbReference type="SUPFAM" id="SSF51445">
    <property type="entry name" value="(Trans)glycosidases"/>
    <property type="match status" value="1"/>
</dbReference>
<organism evidence="2 3">
    <name type="scientific">Geitlerinema calcuttense NRMC-F 0142</name>
    <dbReference type="NCBI Taxonomy" id="2922238"/>
    <lineage>
        <taxon>Bacteria</taxon>
        <taxon>Bacillati</taxon>
        <taxon>Cyanobacteriota</taxon>
        <taxon>Cyanophyceae</taxon>
        <taxon>Geitlerinematales</taxon>
        <taxon>Geitlerinemataceae</taxon>
        <taxon>Geitlerinema</taxon>
    </lineage>
</organism>
<dbReference type="SUPFAM" id="SSF51011">
    <property type="entry name" value="Glycosyl hydrolase domain"/>
    <property type="match status" value="1"/>
</dbReference>
<gene>
    <name evidence="2" type="ORF">QQ055_05120</name>
</gene>
<dbReference type="InterPro" id="IPR013780">
    <property type="entry name" value="Glyco_hydro_b"/>
</dbReference>
<comment type="caution">
    <text evidence="2">The sequence shown here is derived from an EMBL/GenBank/DDBJ whole genome shotgun (WGS) entry which is preliminary data.</text>
</comment>
<sequence length="148" mass="17505">MFRRWCVRRETDAGDRVFANYANRPNEPQNLKWSLLENERNRQLFAHYQQLIALRTQNPALQTGKIEFFHENPESRVFAYTCWNEEGSRVVVVANFSDRFLAGYAVDDFPADGTWKEWTRGDRSPECDRQLLLDLGEYEAQVFSFQET</sequence>
<protein>
    <submittedName>
        <fullName evidence="2">DUF3459 domain-containing protein</fullName>
    </submittedName>
</protein>
<dbReference type="InterPro" id="IPR017853">
    <property type="entry name" value="GH"/>
</dbReference>
<evidence type="ECO:0000313" key="3">
    <source>
        <dbReference type="Proteomes" id="UP001230986"/>
    </source>
</evidence>
<reference evidence="2 3" key="1">
    <citation type="submission" date="2023-06" db="EMBL/GenBank/DDBJ databases">
        <title>Whole genome sequence of Oscillatoria calcuttensis NRMC-F 0142.</title>
        <authorList>
            <person name="Shakena Fathima T."/>
            <person name="Muralitharan G."/>
            <person name="Thajuddin N."/>
        </authorList>
    </citation>
    <scope>NUCLEOTIDE SEQUENCE [LARGE SCALE GENOMIC DNA]</scope>
    <source>
        <strain evidence="2 3">NRMC-F 0142</strain>
    </source>
</reference>
<proteinExistence type="predicted"/>
<dbReference type="Gene3D" id="2.60.40.1180">
    <property type="entry name" value="Golgi alpha-mannosidase II"/>
    <property type="match status" value="1"/>
</dbReference>
<feature type="domain" description="Alpha-amylase/branching enzyme C-terminal all beta" evidence="1">
    <location>
        <begin position="71"/>
        <end position="124"/>
    </location>
</feature>